<keyword evidence="2" id="KW-0805">Transcription regulation</keyword>
<dbReference type="PANTHER" id="PTHR31072">
    <property type="entry name" value="TRANSCRIPTION FACTOR TCP4-RELATED"/>
    <property type="match status" value="1"/>
</dbReference>
<sequence length="171" mass="18686">MNSKTPPPLKATNTKLPPHKGNKDRHTKVNGRERRVLLPPLCAARVFQLTRELGYKTHGETIEWLLRQAEPSIIAATGNGASSSSMVVASASASASSLENNNSVGLGEDNSLNNGIKSQQDFFQLDYDLLANYNVEFSANEIATIQSLMTSKFTHRIRFPGKCVGKLSIQD</sequence>
<keyword evidence="4" id="KW-0804">Transcription</keyword>
<feature type="domain" description="TCP" evidence="7">
    <location>
        <begin position="22"/>
        <end position="76"/>
    </location>
</feature>
<dbReference type="GO" id="GO:0005634">
    <property type="term" value="C:nucleus"/>
    <property type="evidence" value="ECO:0007669"/>
    <property type="project" value="UniProtKB-SubCell"/>
</dbReference>
<comment type="subcellular location">
    <subcellularLocation>
        <location evidence="1">Nucleus</location>
    </subcellularLocation>
</comment>
<comment type="caution">
    <text evidence="8">The sequence shown here is derived from an EMBL/GenBank/DDBJ whole genome shotgun (WGS) entry which is preliminary data.</text>
</comment>
<proteinExistence type="predicted"/>
<evidence type="ECO:0000256" key="3">
    <source>
        <dbReference type="ARBA" id="ARBA00023125"/>
    </source>
</evidence>
<dbReference type="Pfam" id="PF03634">
    <property type="entry name" value="TCP"/>
    <property type="match status" value="1"/>
</dbReference>
<evidence type="ECO:0000256" key="4">
    <source>
        <dbReference type="ARBA" id="ARBA00023163"/>
    </source>
</evidence>
<dbReference type="InterPro" id="IPR017887">
    <property type="entry name" value="TF_TCP_subgr"/>
</dbReference>
<reference evidence="8 9" key="1">
    <citation type="submission" date="2024-08" db="EMBL/GenBank/DDBJ databases">
        <title>Insights into the chromosomal genome structure of Flemingia macrophylla.</title>
        <authorList>
            <person name="Ding Y."/>
            <person name="Zhao Y."/>
            <person name="Bi W."/>
            <person name="Wu M."/>
            <person name="Zhao G."/>
            <person name="Gong Y."/>
            <person name="Li W."/>
            <person name="Zhang P."/>
        </authorList>
    </citation>
    <scope>NUCLEOTIDE SEQUENCE [LARGE SCALE GENOMIC DNA]</scope>
    <source>
        <strain evidence="8">DYQJB</strain>
        <tissue evidence="8">Leaf</tissue>
    </source>
</reference>
<protein>
    <recommendedName>
        <fullName evidence="7">TCP domain-containing protein</fullName>
    </recommendedName>
</protein>
<evidence type="ECO:0000256" key="2">
    <source>
        <dbReference type="ARBA" id="ARBA00023015"/>
    </source>
</evidence>
<dbReference type="GO" id="GO:0003677">
    <property type="term" value="F:DNA binding"/>
    <property type="evidence" value="ECO:0007669"/>
    <property type="project" value="UniProtKB-KW"/>
</dbReference>
<dbReference type="EMBL" id="JBGMDY010000007">
    <property type="protein sequence ID" value="KAL2328578.1"/>
    <property type="molecule type" value="Genomic_DNA"/>
</dbReference>
<keyword evidence="5" id="KW-0539">Nucleus</keyword>
<dbReference type="PROSITE" id="PS51369">
    <property type="entry name" value="TCP"/>
    <property type="match status" value="1"/>
</dbReference>
<keyword evidence="9" id="KW-1185">Reference proteome</keyword>
<evidence type="ECO:0000256" key="5">
    <source>
        <dbReference type="ARBA" id="ARBA00023242"/>
    </source>
</evidence>
<name>A0ABD1LZ37_9FABA</name>
<evidence type="ECO:0000259" key="7">
    <source>
        <dbReference type="PROSITE" id="PS51369"/>
    </source>
</evidence>
<keyword evidence="3" id="KW-0238">DNA-binding</keyword>
<accession>A0ABD1LZ37</accession>
<gene>
    <name evidence="8" type="ORF">Fmac_022005</name>
</gene>
<dbReference type="InterPro" id="IPR005333">
    <property type="entry name" value="Transcription_factor_TCP"/>
</dbReference>
<organism evidence="8 9">
    <name type="scientific">Flemingia macrophylla</name>
    <dbReference type="NCBI Taxonomy" id="520843"/>
    <lineage>
        <taxon>Eukaryota</taxon>
        <taxon>Viridiplantae</taxon>
        <taxon>Streptophyta</taxon>
        <taxon>Embryophyta</taxon>
        <taxon>Tracheophyta</taxon>
        <taxon>Spermatophyta</taxon>
        <taxon>Magnoliopsida</taxon>
        <taxon>eudicotyledons</taxon>
        <taxon>Gunneridae</taxon>
        <taxon>Pentapetalae</taxon>
        <taxon>rosids</taxon>
        <taxon>fabids</taxon>
        <taxon>Fabales</taxon>
        <taxon>Fabaceae</taxon>
        <taxon>Papilionoideae</taxon>
        <taxon>50 kb inversion clade</taxon>
        <taxon>NPAAA clade</taxon>
        <taxon>indigoferoid/millettioid clade</taxon>
        <taxon>Phaseoleae</taxon>
        <taxon>Flemingia</taxon>
    </lineage>
</organism>
<feature type="compositionally biased region" description="Basic residues" evidence="6">
    <location>
        <begin position="17"/>
        <end position="29"/>
    </location>
</feature>
<feature type="region of interest" description="Disordered" evidence="6">
    <location>
        <begin position="1"/>
        <end position="33"/>
    </location>
</feature>
<dbReference type="PANTHER" id="PTHR31072:SF243">
    <property type="entry name" value="TRANSCRIPTION FACTOR PCF1-LIKE"/>
    <property type="match status" value="1"/>
</dbReference>
<evidence type="ECO:0000313" key="8">
    <source>
        <dbReference type="EMBL" id="KAL2328578.1"/>
    </source>
</evidence>
<dbReference type="Proteomes" id="UP001603857">
    <property type="component" value="Unassembled WGS sequence"/>
</dbReference>
<evidence type="ECO:0000256" key="1">
    <source>
        <dbReference type="ARBA" id="ARBA00004123"/>
    </source>
</evidence>
<evidence type="ECO:0000313" key="9">
    <source>
        <dbReference type="Proteomes" id="UP001603857"/>
    </source>
</evidence>
<dbReference type="AlphaFoldDB" id="A0ABD1LZ37"/>
<evidence type="ECO:0000256" key="6">
    <source>
        <dbReference type="SAM" id="MobiDB-lite"/>
    </source>
</evidence>